<evidence type="ECO:0000313" key="3">
    <source>
        <dbReference type="Proteomes" id="UP000827284"/>
    </source>
</evidence>
<feature type="compositionally biased region" description="Polar residues" evidence="1">
    <location>
        <begin position="52"/>
        <end position="61"/>
    </location>
</feature>
<keyword evidence="3" id="KW-1185">Reference proteome</keyword>
<name>A0A9P3HI58_9FUNG</name>
<reference evidence="2" key="2">
    <citation type="journal article" date="2022" name="Microbiol. Resour. Announc.">
        <title>Whole-Genome Sequence of Entomortierella parvispora E1425, a Mucoromycotan Fungus Associated with Burkholderiaceae-Related Endosymbiotic Bacteria.</title>
        <authorList>
            <person name="Herlambang A."/>
            <person name="Guo Y."/>
            <person name="Takashima Y."/>
            <person name="Narisawa K."/>
            <person name="Ohta H."/>
            <person name="Nishizawa T."/>
        </authorList>
    </citation>
    <scope>NUCLEOTIDE SEQUENCE</scope>
    <source>
        <strain evidence="2">E1425</strain>
    </source>
</reference>
<feature type="region of interest" description="Disordered" evidence="1">
    <location>
        <begin position="238"/>
        <end position="267"/>
    </location>
</feature>
<gene>
    <name evidence="2" type="ORF">EMPS_09426</name>
</gene>
<feature type="region of interest" description="Disordered" evidence="1">
    <location>
        <begin position="27"/>
        <end position="99"/>
    </location>
</feature>
<dbReference type="OrthoDB" id="2410357at2759"/>
<accession>A0A9P3HI58</accession>
<dbReference type="EMBL" id="BQFW01000013">
    <property type="protein sequence ID" value="GJJ77067.1"/>
    <property type="molecule type" value="Genomic_DNA"/>
</dbReference>
<feature type="compositionally biased region" description="Acidic residues" evidence="1">
    <location>
        <begin position="35"/>
        <end position="50"/>
    </location>
</feature>
<dbReference type="AlphaFoldDB" id="A0A9P3HI58"/>
<organism evidence="2 3">
    <name type="scientific">Entomortierella parvispora</name>
    <dbReference type="NCBI Taxonomy" id="205924"/>
    <lineage>
        <taxon>Eukaryota</taxon>
        <taxon>Fungi</taxon>
        <taxon>Fungi incertae sedis</taxon>
        <taxon>Mucoromycota</taxon>
        <taxon>Mortierellomycotina</taxon>
        <taxon>Mortierellomycetes</taxon>
        <taxon>Mortierellales</taxon>
        <taxon>Mortierellaceae</taxon>
        <taxon>Entomortierella</taxon>
    </lineage>
</organism>
<feature type="compositionally biased region" description="Acidic residues" evidence="1">
    <location>
        <begin position="63"/>
        <end position="81"/>
    </location>
</feature>
<feature type="compositionally biased region" description="Low complexity" evidence="1">
    <location>
        <begin position="151"/>
        <end position="160"/>
    </location>
</feature>
<reference evidence="2" key="1">
    <citation type="submission" date="2021-11" db="EMBL/GenBank/DDBJ databases">
        <authorList>
            <person name="Herlambang A."/>
            <person name="Guo Y."/>
            <person name="Takashima Y."/>
            <person name="Nishizawa T."/>
        </authorList>
    </citation>
    <scope>NUCLEOTIDE SEQUENCE</scope>
    <source>
        <strain evidence="2">E1425</strain>
    </source>
</reference>
<dbReference type="Proteomes" id="UP000827284">
    <property type="component" value="Unassembled WGS sequence"/>
</dbReference>
<comment type="caution">
    <text evidence="2">The sequence shown here is derived from an EMBL/GenBank/DDBJ whole genome shotgun (WGS) entry which is preliminary data.</text>
</comment>
<sequence length="267" mass="29534">MSTLLSQSPITLCNPFSVLECIAARPSNSNSLIVQEEESPIDNKDEDDLDLSSWSVVNSACPSDDDDEDEDDPQDHDDDEIYDGRTTNNTDSKEHLQNTHELATPLTLSNLKDGFTNISKAQTAHSTNSTLSTSKPGTWVLKVNKKKRSQRSVSSSTSNSMDQATQASEKRPMAAMQTASDEDEDEALYMSMTEHELAKSTSASKIKNTRVAIHHGRELARALKCLDEETDKVDKKAIRMRISGKSKSNQSKDRSSLKTKVSQSDDY</sequence>
<protein>
    <submittedName>
        <fullName evidence="2">Uncharacterized protein</fullName>
    </submittedName>
</protein>
<evidence type="ECO:0000256" key="1">
    <source>
        <dbReference type="SAM" id="MobiDB-lite"/>
    </source>
</evidence>
<proteinExistence type="predicted"/>
<feature type="compositionally biased region" description="Polar residues" evidence="1">
    <location>
        <begin position="258"/>
        <end position="267"/>
    </location>
</feature>
<evidence type="ECO:0000313" key="2">
    <source>
        <dbReference type="EMBL" id="GJJ77067.1"/>
    </source>
</evidence>
<feature type="region of interest" description="Disordered" evidence="1">
    <location>
        <begin position="144"/>
        <end position="185"/>
    </location>
</feature>